<dbReference type="Gene3D" id="2.60.120.200">
    <property type="match status" value="1"/>
</dbReference>
<dbReference type="SUPFAM" id="SSF49899">
    <property type="entry name" value="Concanavalin A-like lectins/glucanases"/>
    <property type="match status" value="1"/>
</dbReference>
<evidence type="ECO:0000313" key="1">
    <source>
        <dbReference type="EMBL" id="KKN77700.1"/>
    </source>
</evidence>
<comment type="caution">
    <text evidence="1">The sequence shown here is derived from an EMBL/GenBank/DDBJ whole genome shotgun (WGS) entry which is preliminary data.</text>
</comment>
<gene>
    <name evidence="1" type="ORF">LCGC14_0358260</name>
</gene>
<name>A0A0F9T8Y6_9ZZZZ</name>
<dbReference type="InterPro" id="IPR013320">
    <property type="entry name" value="ConA-like_dom_sf"/>
</dbReference>
<sequence length="297" mass="32485">MKNLRIYFLIWMLLCGPVFGANDYSEAINLEALYTFESYGGSPDSPLDTSGNGLTLVPNYSGGSPTDSATAKEGLVSALSAQPTSSRFQKSDANLTATFPGKNATSNRTFSIAGWFQPHNIASASFGSAVSKWDSTGNKRSWMVGWNDTGTERFSTFIGYNAGASTEIFANTLVATITFQWYFVVYTYDGGTKDWRIWVRDDDASTDYDATGTGSEVMNIEDADFIVFSRDTDHNANFIGLIDELSVWSRVLSLEECIALAGGTFGASSAGNFIIISKDFWKNFFQDGIDGRWRMAA</sequence>
<organism evidence="1">
    <name type="scientific">marine sediment metagenome</name>
    <dbReference type="NCBI Taxonomy" id="412755"/>
    <lineage>
        <taxon>unclassified sequences</taxon>
        <taxon>metagenomes</taxon>
        <taxon>ecological metagenomes</taxon>
    </lineage>
</organism>
<proteinExistence type="predicted"/>
<dbReference type="EMBL" id="LAZR01000275">
    <property type="protein sequence ID" value="KKN77700.1"/>
    <property type="molecule type" value="Genomic_DNA"/>
</dbReference>
<evidence type="ECO:0008006" key="2">
    <source>
        <dbReference type="Google" id="ProtNLM"/>
    </source>
</evidence>
<dbReference type="Pfam" id="PF13385">
    <property type="entry name" value="Laminin_G_3"/>
    <property type="match status" value="1"/>
</dbReference>
<dbReference type="AlphaFoldDB" id="A0A0F9T8Y6"/>
<accession>A0A0F9T8Y6</accession>
<reference evidence="1" key="1">
    <citation type="journal article" date="2015" name="Nature">
        <title>Complex archaea that bridge the gap between prokaryotes and eukaryotes.</title>
        <authorList>
            <person name="Spang A."/>
            <person name="Saw J.H."/>
            <person name="Jorgensen S.L."/>
            <person name="Zaremba-Niedzwiedzka K."/>
            <person name="Martijn J."/>
            <person name="Lind A.E."/>
            <person name="van Eijk R."/>
            <person name="Schleper C."/>
            <person name="Guy L."/>
            <person name="Ettema T.J."/>
        </authorList>
    </citation>
    <scope>NUCLEOTIDE SEQUENCE</scope>
</reference>
<protein>
    <recommendedName>
        <fullName evidence="2">LamG-like jellyroll fold domain-containing protein</fullName>
    </recommendedName>
</protein>